<dbReference type="Gene3D" id="1.10.510.10">
    <property type="entry name" value="Transferase(Phosphotransferase) domain 1"/>
    <property type="match status" value="1"/>
</dbReference>
<dbReference type="FunFam" id="1.10.510.10:FF:000060">
    <property type="entry name" value="G-type lectin S-receptor-like serine/threonine-protein kinase"/>
    <property type="match status" value="1"/>
</dbReference>
<evidence type="ECO:0000256" key="17">
    <source>
        <dbReference type="PROSITE-ProRule" id="PRU10141"/>
    </source>
</evidence>
<dbReference type="GO" id="GO:0048544">
    <property type="term" value="P:recognition of pollen"/>
    <property type="evidence" value="ECO:0007669"/>
    <property type="project" value="InterPro"/>
</dbReference>
<keyword evidence="25" id="KW-1185">Reference proteome</keyword>
<evidence type="ECO:0000256" key="18">
    <source>
        <dbReference type="SAM" id="Phobius"/>
    </source>
</evidence>
<dbReference type="EC" id="2.7.11.1" evidence="15"/>
<protein>
    <recommendedName>
        <fullName evidence="15">Receptor-like serine/threonine-protein kinase</fullName>
        <ecNumber evidence="15">2.7.11.1</ecNumber>
    </recommendedName>
</protein>
<sequence length="831" mass="92370">MGKSSTIFPYCLVISLFVLVSSSSGTDTIQQLQNISDGQTLVSAGGIFVLGFFSPGDSGKRYLGIWFAVSNTTVVWVANRDKPLNGSSGILRIDTSGNLVLTGNPPNTIFWSTGQTSSVGATAQLLDSGNFVLREGSSLTAGDFLWQSFDHPTDTMLAGMKIGPDYRTGRDRNLTAWRNATDPSPGRFTYKLDPRGMGQPFVLDNTTVIYRSGPWNGLRFSGTPTTKSYTMFNFTVVHNLEETYYQYGITQEPTLARLVTDHSGVARRLLWDSKKAGWQELWSSDLDRCSNYSLCGPNGVCNSDASVACNCLRGFRVKHQDEWNIRNWSGGCVRNTSLNCTDGDGFRLETGMRLPDTVNSTVDMGMNLDECRETCRKNCSCVAYASANISGGESGCITWIGDLIDIRTFGEVEDGQNIYIRLAKADLEEILGNPSKKKHWAIIAVTVASALVLLSSVLWGYCIWRKRNQKAEAIIEHGSRFQSINNGLTDENNDLPLFDLDTIALATNKFADANKIGKGGFGYVYKGKFLDGREVAVKRLSSHSEEGIEEFTTEVRLIAKLQHRSLVRLLGCCIEGGERLLVYEYMPNSSLDVFIFGDVQKRRLLDWEKRLDIILGVARGLLYLHQDSRLRVIHRDLKAANILLDEAMNPKISDFGTARIFGRNQMEDNTIKIVGTIGYMSPEYIINGNFSEKSDIFSFGVLVLEIISGRKNQWVSQKNTHMQLLANAWRLCRDNQCDKLLDDTLRPPTKFSDVLRYMKVGLLCVQESPDDRPTMQEVVLMLANRTSVLPQAEKPGFFKPTSLAAAAQWFSDGYNSLSSANVITLTNVEGR</sequence>
<evidence type="ECO:0000256" key="11">
    <source>
        <dbReference type="ARBA" id="ARBA00023157"/>
    </source>
</evidence>
<dbReference type="Gene3D" id="2.90.10.10">
    <property type="entry name" value="Bulb-type lectin domain"/>
    <property type="match status" value="1"/>
</dbReference>
<dbReference type="Pfam" id="PF00954">
    <property type="entry name" value="S_locus_glycop"/>
    <property type="match status" value="1"/>
</dbReference>
<keyword evidence="18" id="KW-1133">Transmembrane helix</keyword>
<keyword evidence="7 15" id="KW-0547">Nucleotide-binding</keyword>
<feature type="chain" id="PRO_5029595027" description="Receptor-like serine/threonine-protein kinase" evidence="19">
    <location>
        <begin position="26"/>
        <end position="831"/>
    </location>
</feature>
<evidence type="ECO:0000256" key="5">
    <source>
        <dbReference type="ARBA" id="ARBA00022729"/>
    </source>
</evidence>
<dbReference type="PROSITE" id="PS50927">
    <property type="entry name" value="BULB_LECTIN"/>
    <property type="match status" value="1"/>
</dbReference>
<dbReference type="GO" id="GO:0005524">
    <property type="term" value="F:ATP binding"/>
    <property type="evidence" value="ECO:0007669"/>
    <property type="project" value="UniProtKB-UniRule"/>
</dbReference>
<evidence type="ECO:0000256" key="6">
    <source>
        <dbReference type="ARBA" id="ARBA00022737"/>
    </source>
</evidence>
<dbReference type="Pfam" id="PF08276">
    <property type="entry name" value="PAN_2"/>
    <property type="match status" value="1"/>
</dbReference>
<dbReference type="PIRSF" id="PIRSF000641">
    <property type="entry name" value="SRK"/>
    <property type="match status" value="1"/>
</dbReference>
<evidence type="ECO:0000256" key="12">
    <source>
        <dbReference type="ARBA" id="ARBA00023180"/>
    </source>
</evidence>
<dbReference type="SMART" id="SM00473">
    <property type="entry name" value="PAN_AP"/>
    <property type="match status" value="1"/>
</dbReference>
<comment type="caution">
    <text evidence="16">Lacks conserved residue(s) required for the propagation of feature annotation.</text>
</comment>
<gene>
    <name evidence="24" type="ORF">SI8410_04005286</name>
</gene>
<keyword evidence="18" id="KW-0812">Transmembrane</keyword>
<evidence type="ECO:0000259" key="23">
    <source>
        <dbReference type="PROSITE" id="PS50948"/>
    </source>
</evidence>
<dbReference type="OrthoDB" id="785331at2759"/>
<dbReference type="Pfam" id="PF07714">
    <property type="entry name" value="PK_Tyr_Ser-Thr"/>
    <property type="match status" value="1"/>
</dbReference>
<organism evidence="24 25">
    <name type="scientific">Spirodela intermedia</name>
    <name type="common">Intermediate duckweed</name>
    <dbReference type="NCBI Taxonomy" id="51605"/>
    <lineage>
        <taxon>Eukaryota</taxon>
        <taxon>Viridiplantae</taxon>
        <taxon>Streptophyta</taxon>
        <taxon>Embryophyta</taxon>
        <taxon>Tracheophyta</taxon>
        <taxon>Spermatophyta</taxon>
        <taxon>Magnoliopsida</taxon>
        <taxon>Liliopsida</taxon>
        <taxon>Araceae</taxon>
        <taxon>Lemnoideae</taxon>
        <taxon>Spirodela</taxon>
    </lineage>
</organism>
<evidence type="ECO:0000256" key="10">
    <source>
        <dbReference type="ARBA" id="ARBA00023035"/>
    </source>
</evidence>
<keyword evidence="6" id="KW-0677">Repeat</keyword>
<evidence type="ECO:0000256" key="8">
    <source>
        <dbReference type="ARBA" id="ARBA00022777"/>
    </source>
</evidence>
<name>A0A7I8KCA5_SPIIN</name>
<dbReference type="SMART" id="SM00108">
    <property type="entry name" value="B_lectin"/>
    <property type="match status" value="1"/>
</dbReference>
<dbReference type="Gene3D" id="3.30.200.20">
    <property type="entry name" value="Phosphorylase Kinase, domain 1"/>
    <property type="match status" value="1"/>
</dbReference>
<dbReference type="PROSITE" id="PS00107">
    <property type="entry name" value="PROTEIN_KINASE_ATP"/>
    <property type="match status" value="1"/>
</dbReference>
<dbReference type="InterPro" id="IPR001245">
    <property type="entry name" value="Ser-Thr/Tyr_kinase_cat_dom"/>
</dbReference>
<evidence type="ECO:0000256" key="4">
    <source>
        <dbReference type="ARBA" id="ARBA00022679"/>
    </source>
</evidence>
<dbReference type="CDD" id="cd01098">
    <property type="entry name" value="PAN_AP_plant"/>
    <property type="match status" value="1"/>
</dbReference>
<dbReference type="CDD" id="cd00028">
    <property type="entry name" value="B_lectin"/>
    <property type="match status" value="1"/>
</dbReference>
<proteinExistence type="inferred from homology"/>
<dbReference type="PROSITE" id="PS00108">
    <property type="entry name" value="PROTEIN_KINASE_ST"/>
    <property type="match status" value="1"/>
</dbReference>
<dbReference type="InterPro" id="IPR011009">
    <property type="entry name" value="Kinase-like_dom_sf"/>
</dbReference>
<dbReference type="PANTHER" id="PTHR32444:SF247">
    <property type="entry name" value="OS01G0958200 PROTEIN"/>
    <property type="match status" value="1"/>
</dbReference>
<evidence type="ECO:0000313" key="25">
    <source>
        <dbReference type="Proteomes" id="UP000663760"/>
    </source>
</evidence>
<dbReference type="InterPro" id="IPR017441">
    <property type="entry name" value="Protein_kinase_ATP_BS"/>
</dbReference>
<dbReference type="SUPFAM" id="SSF51110">
    <property type="entry name" value="alpha-D-mannose-specific plant lectins"/>
    <property type="match status" value="1"/>
</dbReference>
<dbReference type="Proteomes" id="UP000663760">
    <property type="component" value="Chromosome 4"/>
</dbReference>
<dbReference type="GO" id="GO:0005537">
    <property type="term" value="F:D-mannose binding"/>
    <property type="evidence" value="ECO:0007669"/>
    <property type="project" value="UniProtKB-KW"/>
</dbReference>
<evidence type="ECO:0000259" key="20">
    <source>
        <dbReference type="PROSITE" id="PS50011"/>
    </source>
</evidence>
<keyword evidence="12" id="KW-0325">Glycoprotein</keyword>
<keyword evidence="2 16" id="KW-0245">EGF-like domain</keyword>
<evidence type="ECO:0000256" key="16">
    <source>
        <dbReference type="PROSITE-ProRule" id="PRU00076"/>
    </source>
</evidence>
<keyword evidence="10" id="KW-0430">Lectin</keyword>
<evidence type="ECO:0000256" key="1">
    <source>
        <dbReference type="ARBA" id="ARBA00022527"/>
    </source>
</evidence>
<dbReference type="EMBL" id="LR746267">
    <property type="protein sequence ID" value="CAA7394625.1"/>
    <property type="molecule type" value="Genomic_DNA"/>
</dbReference>
<evidence type="ECO:0000256" key="14">
    <source>
        <dbReference type="ARBA" id="ARBA00048679"/>
    </source>
</evidence>
<comment type="similarity">
    <text evidence="15">Belongs to the protein kinase superfamily. Ser/Thr protein kinase family.</text>
</comment>
<accession>A0A7I8KCA5</accession>
<keyword evidence="4 15" id="KW-0808">Transferase</keyword>
<dbReference type="CDD" id="cd14066">
    <property type="entry name" value="STKc_IRAK"/>
    <property type="match status" value="1"/>
</dbReference>
<reference evidence="24" key="1">
    <citation type="submission" date="2020-02" db="EMBL/GenBank/DDBJ databases">
        <authorList>
            <person name="Scholz U."/>
            <person name="Mascher M."/>
            <person name="Fiebig A."/>
        </authorList>
    </citation>
    <scope>NUCLEOTIDE SEQUENCE</scope>
</reference>
<feature type="signal peptide" evidence="19">
    <location>
        <begin position="1"/>
        <end position="25"/>
    </location>
</feature>
<dbReference type="PROSITE" id="PS50011">
    <property type="entry name" value="PROTEIN_KINASE_DOM"/>
    <property type="match status" value="1"/>
</dbReference>
<dbReference type="PANTHER" id="PTHR32444">
    <property type="entry name" value="BULB-TYPE LECTIN DOMAIN-CONTAINING PROTEIN"/>
    <property type="match status" value="1"/>
</dbReference>
<dbReference type="InterPro" id="IPR008271">
    <property type="entry name" value="Ser/Thr_kinase_AS"/>
</dbReference>
<evidence type="ECO:0000256" key="19">
    <source>
        <dbReference type="SAM" id="SignalP"/>
    </source>
</evidence>
<feature type="binding site" evidence="17">
    <location>
        <position position="538"/>
    </location>
    <ligand>
        <name>ATP</name>
        <dbReference type="ChEBI" id="CHEBI:30616"/>
    </ligand>
</feature>
<evidence type="ECO:0000259" key="21">
    <source>
        <dbReference type="PROSITE" id="PS50026"/>
    </source>
</evidence>
<dbReference type="SUPFAM" id="SSF56112">
    <property type="entry name" value="Protein kinase-like (PK-like)"/>
    <property type="match status" value="1"/>
</dbReference>
<feature type="domain" description="EGF-like" evidence="21">
    <location>
        <begin position="285"/>
        <end position="321"/>
    </location>
</feature>
<evidence type="ECO:0000259" key="22">
    <source>
        <dbReference type="PROSITE" id="PS50927"/>
    </source>
</evidence>
<keyword evidence="18" id="KW-0472">Membrane</keyword>
<dbReference type="GO" id="GO:0051707">
    <property type="term" value="P:response to other organism"/>
    <property type="evidence" value="ECO:0007669"/>
    <property type="project" value="UniProtKB-ARBA"/>
</dbReference>
<dbReference type="SMART" id="SM00220">
    <property type="entry name" value="S_TKc"/>
    <property type="match status" value="1"/>
</dbReference>
<dbReference type="FunFam" id="3.30.200.20:FF:000195">
    <property type="entry name" value="G-type lectin S-receptor-like serine/threonine-protein kinase"/>
    <property type="match status" value="1"/>
</dbReference>
<evidence type="ECO:0000313" key="24">
    <source>
        <dbReference type="EMBL" id="CAA7394625.1"/>
    </source>
</evidence>
<dbReference type="InterPro" id="IPR000719">
    <property type="entry name" value="Prot_kinase_dom"/>
</dbReference>
<dbReference type="AlphaFoldDB" id="A0A7I8KCA5"/>
<evidence type="ECO:0000256" key="2">
    <source>
        <dbReference type="ARBA" id="ARBA00022536"/>
    </source>
</evidence>
<evidence type="ECO:0000256" key="3">
    <source>
        <dbReference type="ARBA" id="ARBA00022546"/>
    </source>
</evidence>
<feature type="domain" description="Protein kinase" evidence="20">
    <location>
        <begin position="510"/>
        <end position="789"/>
    </location>
</feature>
<evidence type="ECO:0000256" key="9">
    <source>
        <dbReference type="ARBA" id="ARBA00022840"/>
    </source>
</evidence>
<dbReference type="InterPro" id="IPR003609">
    <property type="entry name" value="Pan_app"/>
</dbReference>
<dbReference type="InterPro" id="IPR036426">
    <property type="entry name" value="Bulb-type_lectin_dom_sf"/>
</dbReference>
<dbReference type="GO" id="GO:0004674">
    <property type="term" value="F:protein serine/threonine kinase activity"/>
    <property type="evidence" value="ECO:0007669"/>
    <property type="project" value="UniProtKB-KW"/>
</dbReference>
<keyword evidence="5 19" id="KW-0732">Signal</keyword>
<dbReference type="PROSITE" id="PS50026">
    <property type="entry name" value="EGF_3"/>
    <property type="match status" value="1"/>
</dbReference>
<keyword evidence="3" id="KW-0348">Hemagglutinin</keyword>
<evidence type="ECO:0000256" key="7">
    <source>
        <dbReference type="ARBA" id="ARBA00022741"/>
    </source>
</evidence>
<dbReference type="FunFam" id="2.90.10.10:FF:000001">
    <property type="entry name" value="G-type lectin S-receptor-like serine/threonine-protein kinase"/>
    <property type="match status" value="1"/>
</dbReference>
<keyword evidence="10" id="KW-0465">Mannose-binding</keyword>
<dbReference type="InterPro" id="IPR024171">
    <property type="entry name" value="SRK-like_kinase"/>
</dbReference>
<comment type="catalytic activity">
    <reaction evidence="14 15">
        <text>L-seryl-[protein] + ATP = O-phospho-L-seryl-[protein] + ADP + H(+)</text>
        <dbReference type="Rhea" id="RHEA:17989"/>
        <dbReference type="Rhea" id="RHEA-COMP:9863"/>
        <dbReference type="Rhea" id="RHEA-COMP:11604"/>
        <dbReference type="ChEBI" id="CHEBI:15378"/>
        <dbReference type="ChEBI" id="CHEBI:29999"/>
        <dbReference type="ChEBI" id="CHEBI:30616"/>
        <dbReference type="ChEBI" id="CHEBI:83421"/>
        <dbReference type="ChEBI" id="CHEBI:456216"/>
        <dbReference type="EC" id="2.7.11.1"/>
    </reaction>
</comment>
<feature type="domain" description="Apple" evidence="23">
    <location>
        <begin position="340"/>
        <end position="423"/>
    </location>
</feature>
<keyword evidence="11" id="KW-1015">Disulfide bond</keyword>
<dbReference type="InterPro" id="IPR000858">
    <property type="entry name" value="S_locus_glycoprot_dom"/>
</dbReference>
<evidence type="ECO:0000256" key="15">
    <source>
        <dbReference type="PIRNR" id="PIRNR000641"/>
    </source>
</evidence>
<keyword evidence="1 15" id="KW-0723">Serine/threonine-protein kinase</keyword>
<dbReference type="Pfam" id="PF01453">
    <property type="entry name" value="B_lectin"/>
    <property type="match status" value="1"/>
</dbReference>
<feature type="transmembrane region" description="Helical" evidence="18">
    <location>
        <begin position="440"/>
        <end position="464"/>
    </location>
</feature>
<feature type="domain" description="Bulb-type lectin" evidence="22">
    <location>
        <begin position="26"/>
        <end position="146"/>
    </location>
</feature>
<comment type="catalytic activity">
    <reaction evidence="13 15">
        <text>L-threonyl-[protein] + ATP = O-phospho-L-threonyl-[protein] + ADP + H(+)</text>
        <dbReference type="Rhea" id="RHEA:46608"/>
        <dbReference type="Rhea" id="RHEA-COMP:11060"/>
        <dbReference type="Rhea" id="RHEA-COMP:11605"/>
        <dbReference type="ChEBI" id="CHEBI:15378"/>
        <dbReference type="ChEBI" id="CHEBI:30013"/>
        <dbReference type="ChEBI" id="CHEBI:30616"/>
        <dbReference type="ChEBI" id="CHEBI:61977"/>
        <dbReference type="ChEBI" id="CHEBI:456216"/>
        <dbReference type="EC" id="2.7.11.1"/>
    </reaction>
</comment>
<dbReference type="PROSITE" id="PS50948">
    <property type="entry name" value="PAN"/>
    <property type="match status" value="1"/>
</dbReference>
<evidence type="ECO:0000256" key="13">
    <source>
        <dbReference type="ARBA" id="ARBA00047899"/>
    </source>
</evidence>
<dbReference type="InterPro" id="IPR000742">
    <property type="entry name" value="EGF"/>
</dbReference>
<keyword evidence="8 15" id="KW-0418">Kinase</keyword>
<dbReference type="InterPro" id="IPR001480">
    <property type="entry name" value="Bulb-type_lectin_dom"/>
</dbReference>
<keyword evidence="9 15" id="KW-0067">ATP-binding</keyword>